<comment type="similarity">
    <text evidence="6">Belongs to the glycosyl hydrolase 74 family.</text>
</comment>
<name>A0ABS0SYE0_9CAUL</name>
<gene>
    <name evidence="9" type="ORF">I4Q42_13290</name>
</gene>
<sequence>MIFNGMKSVVGGAGLALLLAVSGPAASAAAAEAAPYAWTSVPYGAGGYVDGFVYHPREKGLLYARTDVGGAYRYDYAGKRWIPLLDHLPREDADLMGVLSLAVDPSDPNKLYAVCGLYLQDWARKGAVLRSDDRGATWKKTELPIHVGGNADGRGTGERLMVDPADPKTIYFGSNQDGLWRSTDGGASFSKLAASPAKAISLVIFAPKTGELYVGSADGKGGLFVSRDRGGSFQPVAGAPTQLPQRAAFGADGTLYVTFAEGDGQAAVNPSHAKGGSVRRRDPATGAWRDISPSKAGEGAQGGYSGVDVGPDGMLVVSTLDRWWPHDDVFVSRDGGASWSALSRQAGFSAEAYPWLAQSNPERKMGGWISALSVNPFDADEMIYGHGGGLWVSRNLTAAGGDAPVAFEARIDNLEEGAVTQLASPTGGPTLLAAMGDTGGAAWDDITRSPANGLFRPNTETNWSVDYAGQKPGFIVRTTNATKPNGVYSVDAGANWRPLPASPYKAPTEGQPWRGPGVIAVSAKGSALLWAPEKDAGYASLDGGKTWTASAGWPAGRDQALVPVADKVVERVFYVLDRVAGRILVSVDGGLTFTAIASGLPATQGWERAQLAVVPTRMRDLWIALPTGLVHSRDAGAPFKSVRKVDAAWSVSFGAPREKDGYPTVYLYGKVEGRGGLWRSDDEGGSWTRINDDAHQFGDIHGLAGDLLDYGVVYIAPHGRGVLVGRPPK</sequence>
<feature type="chain" id="PRO_5046698482" evidence="8">
    <location>
        <begin position="31"/>
        <end position="729"/>
    </location>
</feature>
<keyword evidence="4" id="KW-0326">Glycosidase</keyword>
<evidence type="ECO:0000256" key="4">
    <source>
        <dbReference type="ARBA" id="ARBA00023295"/>
    </source>
</evidence>
<keyword evidence="2" id="KW-0378">Hydrolase</keyword>
<evidence type="ECO:0000256" key="5">
    <source>
        <dbReference type="ARBA" id="ARBA00023326"/>
    </source>
</evidence>
<evidence type="ECO:0000256" key="7">
    <source>
        <dbReference type="SAM" id="MobiDB-lite"/>
    </source>
</evidence>
<dbReference type="InterPro" id="IPR052025">
    <property type="entry name" value="Xyloglucanase_GH74"/>
</dbReference>
<organism evidence="9 10">
    <name type="scientific">Caulobacter hibisci</name>
    <dbReference type="NCBI Taxonomy" id="2035993"/>
    <lineage>
        <taxon>Bacteria</taxon>
        <taxon>Pseudomonadati</taxon>
        <taxon>Pseudomonadota</taxon>
        <taxon>Alphaproteobacteria</taxon>
        <taxon>Caulobacterales</taxon>
        <taxon>Caulobacteraceae</taxon>
        <taxon>Caulobacter</taxon>
    </lineage>
</organism>
<evidence type="ECO:0000256" key="1">
    <source>
        <dbReference type="ARBA" id="ARBA00022729"/>
    </source>
</evidence>
<evidence type="ECO:0000256" key="8">
    <source>
        <dbReference type="SAM" id="SignalP"/>
    </source>
</evidence>
<feature type="region of interest" description="Disordered" evidence="7">
    <location>
        <begin position="267"/>
        <end position="304"/>
    </location>
</feature>
<keyword evidence="1 8" id="KW-0732">Signal</keyword>
<dbReference type="Gene3D" id="2.130.10.10">
    <property type="entry name" value="YVTN repeat-like/Quinoprotein amine dehydrogenase"/>
    <property type="match status" value="2"/>
</dbReference>
<dbReference type="InterPro" id="IPR015943">
    <property type="entry name" value="WD40/YVTN_repeat-like_dom_sf"/>
</dbReference>
<evidence type="ECO:0000313" key="9">
    <source>
        <dbReference type="EMBL" id="MBI1684641.1"/>
    </source>
</evidence>
<keyword evidence="3" id="KW-0119">Carbohydrate metabolism</keyword>
<reference evidence="9 10" key="1">
    <citation type="submission" date="2020-11" db="EMBL/GenBank/DDBJ databases">
        <title>genome sequence of strain KACC 18849.</title>
        <authorList>
            <person name="Gao J."/>
            <person name="Zhang X."/>
        </authorList>
    </citation>
    <scope>NUCLEOTIDE SEQUENCE [LARGE SCALE GENOMIC DNA]</scope>
    <source>
        <strain evidence="9 10">KACC 18849</strain>
    </source>
</reference>
<dbReference type="Proteomes" id="UP000639859">
    <property type="component" value="Unassembled WGS sequence"/>
</dbReference>
<keyword evidence="10" id="KW-1185">Reference proteome</keyword>
<dbReference type="PANTHER" id="PTHR43739:SF2">
    <property type="entry name" value="OLIGOXYLOGLUCAN-REDUCING END-SPECIFIC XYLOGLUCANASE-RELATED"/>
    <property type="match status" value="1"/>
</dbReference>
<comment type="caution">
    <text evidence="9">The sequence shown here is derived from an EMBL/GenBank/DDBJ whole genome shotgun (WGS) entry which is preliminary data.</text>
</comment>
<feature type="signal peptide" evidence="8">
    <location>
        <begin position="1"/>
        <end position="30"/>
    </location>
</feature>
<proteinExistence type="inferred from homology"/>
<dbReference type="EMBL" id="JADWOX010000008">
    <property type="protein sequence ID" value="MBI1684641.1"/>
    <property type="molecule type" value="Genomic_DNA"/>
</dbReference>
<dbReference type="SUPFAM" id="SSF110296">
    <property type="entry name" value="Oligoxyloglucan reducing end-specific cellobiohydrolase"/>
    <property type="match status" value="2"/>
</dbReference>
<dbReference type="PANTHER" id="PTHR43739">
    <property type="entry name" value="XYLOGLUCANASE (EUROFUNG)"/>
    <property type="match status" value="1"/>
</dbReference>
<evidence type="ECO:0000256" key="3">
    <source>
        <dbReference type="ARBA" id="ARBA00023277"/>
    </source>
</evidence>
<accession>A0ABS0SYE0</accession>
<keyword evidence="5" id="KW-0624">Polysaccharide degradation</keyword>
<evidence type="ECO:0000313" key="10">
    <source>
        <dbReference type="Proteomes" id="UP000639859"/>
    </source>
</evidence>
<evidence type="ECO:0000256" key="6">
    <source>
        <dbReference type="ARBA" id="ARBA00037986"/>
    </source>
</evidence>
<dbReference type="CDD" id="cd15482">
    <property type="entry name" value="Sialidase_non-viral"/>
    <property type="match status" value="1"/>
</dbReference>
<protein>
    <submittedName>
        <fullName evidence="9">Exo-alpha-sialidase</fullName>
    </submittedName>
</protein>
<evidence type="ECO:0000256" key="2">
    <source>
        <dbReference type="ARBA" id="ARBA00022801"/>
    </source>
</evidence>